<reference evidence="9 10" key="1">
    <citation type="submission" date="2019-01" db="EMBL/GenBank/DDBJ databases">
        <title>Genome sequencing of strain FW10M-9.</title>
        <authorList>
            <person name="Heo J."/>
            <person name="Kim S.-J."/>
            <person name="Kim J.-S."/>
            <person name="Hong S.-B."/>
            <person name="Kwon S.-W."/>
        </authorList>
    </citation>
    <scope>NUCLEOTIDE SEQUENCE [LARGE SCALE GENOMIC DNA]</scope>
    <source>
        <strain evidence="9 10">FW10M-9</strain>
    </source>
</reference>
<evidence type="ECO:0000256" key="7">
    <source>
        <dbReference type="RuleBase" id="RU363032"/>
    </source>
</evidence>
<dbReference type="GO" id="GO:0055085">
    <property type="term" value="P:transmembrane transport"/>
    <property type="evidence" value="ECO:0007669"/>
    <property type="project" value="InterPro"/>
</dbReference>
<protein>
    <submittedName>
        <fullName evidence="9">ABC transporter permease</fullName>
    </submittedName>
</protein>
<feature type="domain" description="ABC transmembrane type-1" evidence="8">
    <location>
        <begin position="112"/>
        <end position="315"/>
    </location>
</feature>
<evidence type="ECO:0000313" key="10">
    <source>
        <dbReference type="Proteomes" id="UP000292118"/>
    </source>
</evidence>
<dbReference type="Proteomes" id="UP000292118">
    <property type="component" value="Chromosome"/>
</dbReference>
<sequence>MSITTIEPTRAAKAGAAAVQSRSPGRLAWSRFVRDRKTLFGAAVVVVYVVLAAIAPVLVSSHALDPYTLHQDLIDPQGLPKGGVFGGISLAHPMGIEPGIGRDVMSRVWYGLTFSLLIATSAAVLAVVLGVVLGIVAGMAGGWTDTLIGRLVDLVLSFPQTLMLLALSGTIVAFLTDNLHVPAGDTSHAVYVIIVLAVFGWPSVARVVRGQVLSIREREFIDAARLLGASRARLWFREVLPNLWAPILVQFTLILPAYVSAEAALSYLGISIVPPTPTLGNILKDSIQYASGDFLYFFTPAFLLVLVVVSFNLLGDGLRDALDPKANR</sequence>
<dbReference type="EMBL" id="CP035493">
    <property type="protein sequence ID" value="QAY70429.1"/>
    <property type="molecule type" value="Genomic_DNA"/>
</dbReference>
<evidence type="ECO:0000256" key="2">
    <source>
        <dbReference type="ARBA" id="ARBA00022448"/>
    </source>
</evidence>
<keyword evidence="3" id="KW-1003">Cell membrane</keyword>
<dbReference type="CDD" id="cd06261">
    <property type="entry name" value="TM_PBP2"/>
    <property type="match status" value="1"/>
</dbReference>
<dbReference type="PROSITE" id="PS50928">
    <property type="entry name" value="ABC_TM1"/>
    <property type="match status" value="1"/>
</dbReference>
<dbReference type="InterPro" id="IPR000515">
    <property type="entry name" value="MetI-like"/>
</dbReference>
<dbReference type="KEGG" id="xya:ET471_10620"/>
<dbReference type="SUPFAM" id="SSF161098">
    <property type="entry name" value="MetI-like"/>
    <property type="match status" value="1"/>
</dbReference>
<keyword evidence="10" id="KW-1185">Reference proteome</keyword>
<dbReference type="AlphaFoldDB" id="A0A4P6F810"/>
<feature type="transmembrane region" description="Helical" evidence="7">
    <location>
        <begin position="188"/>
        <end position="208"/>
    </location>
</feature>
<feature type="transmembrane region" description="Helical" evidence="7">
    <location>
        <begin position="151"/>
        <end position="176"/>
    </location>
</feature>
<gene>
    <name evidence="9" type="ORF">ET471_10620</name>
</gene>
<organism evidence="9 10">
    <name type="scientific">Xylanimonas protaetiae</name>
    <dbReference type="NCBI Taxonomy" id="2509457"/>
    <lineage>
        <taxon>Bacteria</taxon>
        <taxon>Bacillati</taxon>
        <taxon>Actinomycetota</taxon>
        <taxon>Actinomycetes</taxon>
        <taxon>Micrococcales</taxon>
        <taxon>Promicromonosporaceae</taxon>
        <taxon>Xylanimonas</taxon>
    </lineage>
</organism>
<dbReference type="Pfam" id="PF12911">
    <property type="entry name" value="OppC_N"/>
    <property type="match status" value="1"/>
</dbReference>
<feature type="transmembrane region" description="Helical" evidence="7">
    <location>
        <begin position="295"/>
        <end position="314"/>
    </location>
</feature>
<evidence type="ECO:0000313" key="9">
    <source>
        <dbReference type="EMBL" id="QAY70429.1"/>
    </source>
</evidence>
<dbReference type="OrthoDB" id="9812701at2"/>
<evidence type="ECO:0000256" key="3">
    <source>
        <dbReference type="ARBA" id="ARBA00022475"/>
    </source>
</evidence>
<dbReference type="Pfam" id="PF00528">
    <property type="entry name" value="BPD_transp_1"/>
    <property type="match status" value="1"/>
</dbReference>
<evidence type="ECO:0000256" key="5">
    <source>
        <dbReference type="ARBA" id="ARBA00022989"/>
    </source>
</evidence>
<comment type="subcellular location">
    <subcellularLocation>
        <location evidence="1 7">Cell membrane</location>
        <topology evidence="1 7">Multi-pass membrane protein</topology>
    </subcellularLocation>
</comment>
<feature type="transmembrane region" description="Helical" evidence="7">
    <location>
        <begin position="108"/>
        <end position="139"/>
    </location>
</feature>
<evidence type="ECO:0000256" key="6">
    <source>
        <dbReference type="ARBA" id="ARBA00023136"/>
    </source>
</evidence>
<feature type="transmembrane region" description="Helical" evidence="7">
    <location>
        <begin position="39"/>
        <end position="59"/>
    </location>
</feature>
<evidence type="ECO:0000256" key="1">
    <source>
        <dbReference type="ARBA" id="ARBA00004651"/>
    </source>
</evidence>
<keyword evidence="2 7" id="KW-0813">Transport</keyword>
<dbReference type="PANTHER" id="PTHR43386">
    <property type="entry name" value="OLIGOPEPTIDE TRANSPORT SYSTEM PERMEASE PROTEIN APPC"/>
    <property type="match status" value="1"/>
</dbReference>
<dbReference type="RefSeq" id="WP_129188191.1">
    <property type="nucleotide sequence ID" value="NZ_CP035493.1"/>
</dbReference>
<dbReference type="InterPro" id="IPR025966">
    <property type="entry name" value="OppC_N"/>
</dbReference>
<name>A0A4P6F810_9MICO</name>
<dbReference type="PANTHER" id="PTHR43386:SF1">
    <property type="entry name" value="D,D-DIPEPTIDE TRANSPORT SYSTEM PERMEASE PROTEIN DDPC-RELATED"/>
    <property type="match status" value="1"/>
</dbReference>
<dbReference type="InterPro" id="IPR050366">
    <property type="entry name" value="BP-dependent_transpt_permease"/>
</dbReference>
<dbReference type="Gene3D" id="1.10.3720.10">
    <property type="entry name" value="MetI-like"/>
    <property type="match status" value="1"/>
</dbReference>
<comment type="similarity">
    <text evidence="7">Belongs to the binding-protein-dependent transport system permease family.</text>
</comment>
<keyword evidence="4 7" id="KW-0812">Transmembrane</keyword>
<feature type="transmembrane region" description="Helical" evidence="7">
    <location>
        <begin position="239"/>
        <end position="258"/>
    </location>
</feature>
<evidence type="ECO:0000256" key="4">
    <source>
        <dbReference type="ARBA" id="ARBA00022692"/>
    </source>
</evidence>
<dbReference type="InterPro" id="IPR035906">
    <property type="entry name" value="MetI-like_sf"/>
</dbReference>
<keyword evidence="6 7" id="KW-0472">Membrane</keyword>
<accession>A0A4P6F810</accession>
<proteinExistence type="inferred from homology"/>
<keyword evidence="5 7" id="KW-1133">Transmembrane helix</keyword>
<evidence type="ECO:0000259" key="8">
    <source>
        <dbReference type="PROSITE" id="PS50928"/>
    </source>
</evidence>
<dbReference type="GO" id="GO:0005886">
    <property type="term" value="C:plasma membrane"/>
    <property type="evidence" value="ECO:0007669"/>
    <property type="project" value="UniProtKB-SubCell"/>
</dbReference>